<dbReference type="Proteomes" id="UP000297613">
    <property type="component" value="Unassembled WGS sequence"/>
</dbReference>
<evidence type="ECO:0000313" key="1">
    <source>
        <dbReference type="EMBL" id="TGL84699.1"/>
    </source>
</evidence>
<accession>A0A6N4QTB7</accession>
<dbReference type="EMBL" id="RQGM01000035">
    <property type="protein sequence ID" value="TGL84699.1"/>
    <property type="molecule type" value="Genomic_DNA"/>
</dbReference>
<dbReference type="RefSeq" id="WP_135569849.1">
    <property type="nucleotide sequence ID" value="NZ_RQGK01000042.1"/>
</dbReference>
<organism evidence="1 2">
    <name type="scientific">Leptospira yasudae</name>
    <dbReference type="NCBI Taxonomy" id="2202201"/>
    <lineage>
        <taxon>Bacteria</taxon>
        <taxon>Pseudomonadati</taxon>
        <taxon>Spirochaetota</taxon>
        <taxon>Spirochaetia</taxon>
        <taxon>Leptospirales</taxon>
        <taxon>Leptospiraceae</taxon>
        <taxon>Leptospira</taxon>
    </lineage>
</organism>
<evidence type="ECO:0008006" key="3">
    <source>
        <dbReference type="Google" id="ProtNLM"/>
    </source>
</evidence>
<evidence type="ECO:0000313" key="2">
    <source>
        <dbReference type="Proteomes" id="UP000297613"/>
    </source>
</evidence>
<name>A0A6N4QTB7_9LEPT</name>
<reference evidence="1 2" key="1">
    <citation type="journal article" date="2019" name="PLoS Negl. Trop. Dis.">
        <title>Revisiting the worldwide diversity of Leptospira species in the environment.</title>
        <authorList>
            <person name="Vincent A.T."/>
            <person name="Schiettekatte O."/>
            <person name="Bourhy P."/>
            <person name="Veyrier F.J."/>
            <person name="Picardeau M."/>
        </authorList>
    </citation>
    <scope>NUCLEOTIDE SEQUENCE [LARGE SCALE GENOMIC DNA]</scope>
    <source>
        <strain evidence="1 2">201702445</strain>
    </source>
</reference>
<proteinExistence type="predicted"/>
<protein>
    <recommendedName>
        <fullName evidence="3">SH3 domain-containing protein</fullName>
    </recommendedName>
</protein>
<sequence length="317" mass="37193">MKRIVLILFVFTAFTHVQGGDWLVLKPNSPLYLFPDKKSEILRRFGFGEIVQSKNEKEKQNEKRDRGFRFVSDSTGLSGWAETQFLFDMEERGAYKIILRSIDRMLYSTHTGLTELESVYQYLSSLEENGIYHGDEYLYLKIRRAVVLVRILEILQEGESKRKESKLQDYLSKVPGEIIPGERGKSAKINPEVFWKIGEEFRDKGPGDFAAFLGVKHTPELNCKRDVFCFMNDERKRRIRYLQLNPNGNYATVFASQISKRFESLTKDPETIQCGNEKPDSRKEIYESFRKDLQSLPYRYGKKYHSFLKIIQRECLQ</sequence>
<comment type="caution">
    <text evidence="1">The sequence shown here is derived from an EMBL/GenBank/DDBJ whole genome shotgun (WGS) entry which is preliminary data.</text>
</comment>
<dbReference type="AlphaFoldDB" id="A0A6N4QTB7"/>
<gene>
    <name evidence="1" type="ORF">EHQ83_09955</name>
</gene>